<dbReference type="SUPFAM" id="SSF52540">
    <property type="entry name" value="P-loop containing nucleoside triphosphate hydrolases"/>
    <property type="match status" value="1"/>
</dbReference>
<feature type="transmembrane region" description="Helical" evidence="7">
    <location>
        <begin position="158"/>
        <end position="178"/>
    </location>
</feature>
<feature type="transmembrane region" description="Helical" evidence="7">
    <location>
        <begin position="761"/>
        <end position="785"/>
    </location>
</feature>
<dbReference type="EMBL" id="JAAOAN010000574">
    <property type="protein sequence ID" value="KAF5703352.1"/>
    <property type="molecule type" value="Genomic_DNA"/>
</dbReference>
<evidence type="ECO:0000256" key="7">
    <source>
        <dbReference type="SAM" id="Phobius"/>
    </source>
</evidence>
<name>A0A8H5Y1T7_9HYPO</name>
<evidence type="ECO:0000256" key="6">
    <source>
        <dbReference type="ARBA" id="ARBA00023136"/>
    </source>
</evidence>
<dbReference type="GO" id="GO:0005524">
    <property type="term" value="F:ATP binding"/>
    <property type="evidence" value="ECO:0007669"/>
    <property type="project" value="InterPro"/>
</dbReference>
<feature type="domain" description="CDR ABC transporter" evidence="10">
    <location>
        <begin position="112"/>
        <end position="201"/>
    </location>
</feature>
<dbReference type="Gene3D" id="3.40.50.300">
    <property type="entry name" value="P-loop containing nucleotide triphosphate hydrolases"/>
    <property type="match status" value="1"/>
</dbReference>
<feature type="transmembrane region" description="Helical" evidence="7">
    <location>
        <begin position="20"/>
        <end position="39"/>
    </location>
</feature>
<protein>
    <submittedName>
        <fullName evidence="11">ABC1 transport</fullName>
    </submittedName>
</protein>
<evidence type="ECO:0000256" key="4">
    <source>
        <dbReference type="ARBA" id="ARBA00022692"/>
    </source>
</evidence>
<dbReference type="Proteomes" id="UP000544331">
    <property type="component" value="Unassembled WGS sequence"/>
</dbReference>
<comment type="caution">
    <text evidence="11">The sequence shown here is derived from an EMBL/GenBank/DDBJ whole genome shotgun (WGS) entry which is preliminary data.</text>
</comment>
<feature type="transmembrane region" description="Helical" evidence="7">
    <location>
        <begin position="644"/>
        <end position="663"/>
    </location>
</feature>
<comment type="subcellular location">
    <subcellularLocation>
        <location evidence="1">Membrane</location>
        <topology evidence="1">Multi-pass membrane protein</topology>
    </subcellularLocation>
</comment>
<keyword evidence="3" id="KW-0813">Transport</keyword>
<feature type="transmembrane region" description="Helical" evidence="7">
    <location>
        <begin position="525"/>
        <end position="548"/>
    </location>
</feature>
<evidence type="ECO:0000259" key="10">
    <source>
        <dbReference type="Pfam" id="PF06422"/>
    </source>
</evidence>
<evidence type="ECO:0000256" key="5">
    <source>
        <dbReference type="ARBA" id="ARBA00022989"/>
    </source>
</evidence>
<organism evidence="11 12">
    <name type="scientific">Fusarium mundagurra</name>
    <dbReference type="NCBI Taxonomy" id="1567541"/>
    <lineage>
        <taxon>Eukaryota</taxon>
        <taxon>Fungi</taxon>
        <taxon>Dikarya</taxon>
        <taxon>Ascomycota</taxon>
        <taxon>Pezizomycotina</taxon>
        <taxon>Sordariomycetes</taxon>
        <taxon>Hypocreomycetidae</taxon>
        <taxon>Hypocreales</taxon>
        <taxon>Nectriaceae</taxon>
        <taxon>Fusarium</taxon>
        <taxon>Fusarium fujikuroi species complex</taxon>
    </lineage>
</organism>
<dbReference type="InterPro" id="IPR010929">
    <property type="entry name" value="PDR_CDR_ABC"/>
</dbReference>
<feature type="domain" description="ABC-2 type transporter transmembrane" evidence="9">
    <location>
        <begin position="2"/>
        <end position="101"/>
    </location>
</feature>
<feature type="transmembrane region" description="Helical" evidence="7">
    <location>
        <begin position="51"/>
        <end position="69"/>
    </location>
</feature>
<gene>
    <name evidence="11" type="ORF">FMUND_13051</name>
</gene>
<dbReference type="GO" id="GO:0016020">
    <property type="term" value="C:membrane"/>
    <property type="evidence" value="ECO:0007669"/>
    <property type="project" value="UniProtKB-SubCell"/>
</dbReference>
<dbReference type="InterPro" id="IPR003439">
    <property type="entry name" value="ABC_transporter-like_ATP-bd"/>
</dbReference>
<dbReference type="GO" id="GO:0016887">
    <property type="term" value="F:ATP hydrolysis activity"/>
    <property type="evidence" value="ECO:0007669"/>
    <property type="project" value="InterPro"/>
</dbReference>
<evidence type="ECO:0000313" key="12">
    <source>
        <dbReference type="Proteomes" id="UP000544331"/>
    </source>
</evidence>
<feature type="domain" description="ABC-2 type transporter transmembrane" evidence="9">
    <location>
        <begin position="475"/>
        <end position="689"/>
    </location>
</feature>
<dbReference type="GO" id="GO:0140359">
    <property type="term" value="F:ABC-type transporter activity"/>
    <property type="evidence" value="ECO:0007669"/>
    <property type="project" value="InterPro"/>
</dbReference>
<dbReference type="Pfam" id="PF06422">
    <property type="entry name" value="PDR_CDR"/>
    <property type="match status" value="1"/>
</dbReference>
<dbReference type="Pfam" id="PF01061">
    <property type="entry name" value="ABC2_membrane"/>
    <property type="match status" value="2"/>
</dbReference>
<keyword evidence="12" id="KW-1185">Reference proteome</keyword>
<dbReference type="Pfam" id="PF00005">
    <property type="entry name" value="ABC_tran"/>
    <property type="match status" value="1"/>
</dbReference>
<dbReference type="InterPro" id="IPR013525">
    <property type="entry name" value="ABC2_TM"/>
</dbReference>
<feature type="transmembrane region" description="Helical" evidence="7">
    <location>
        <begin position="569"/>
        <end position="592"/>
    </location>
</feature>
<keyword evidence="6 7" id="KW-0472">Membrane</keyword>
<reference evidence="11 12" key="1">
    <citation type="submission" date="2020-05" db="EMBL/GenBank/DDBJ databases">
        <title>Identification and distribution of gene clusters putatively required for synthesis of sphingolipid metabolism inhibitors in phylogenetically diverse species of the filamentous fungus Fusarium.</title>
        <authorList>
            <person name="Kim H.-S."/>
            <person name="Busman M."/>
            <person name="Brown D.W."/>
            <person name="Divon H."/>
            <person name="Uhlig S."/>
            <person name="Proctor R.H."/>
        </authorList>
    </citation>
    <scope>NUCLEOTIDE SEQUENCE [LARGE SCALE GENOMIC DNA]</scope>
    <source>
        <strain evidence="11 12">NRRL 66235</strain>
    </source>
</reference>
<evidence type="ECO:0000256" key="1">
    <source>
        <dbReference type="ARBA" id="ARBA00004141"/>
    </source>
</evidence>
<accession>A0A8H5Y1T7</accession>
<evidence type="ECO:0000259" key="8">
    <source>
        <dbReference type="Pfam" id="PF00005"/>
    </source>
</evidence>
<keyword evidence="4 7" id="KW-0812">Transmembrane</keyword>
<feature type="transmembrane region" description="Helical" evidence="7">
    <location>
        <begin position="612"/>
        <end position="637"/>
    </location>
</feature>
<dbReference type="OrthoDB" id="245989at2759"/>
<comment type="similarity">
    <text evidence="2">Belongs to the ABC transporter superfamily. ABCG family. PDR (TC 3.A.1.205) subfamily.</text>
</comment>
<evidence type="ECO:0000313" key="11">
    <source>
        <dbReference type="EMBL" id="KAF5703352.1"/>
    </source>
</evidence>
<dbReference type="InterPro" id="IPR027417">
    <property type="entry name" value="P-loop_NTPase"/>
</dbReference>
<evidence type="ECO:0000259" key="9">
    <source>
        <dbReference type="Pfam" id="PF01061"/>
    </source>
</evidence>
<dbReference type="AlphaFoldDB" id="A0A8H5Y1T7"/>
<keyword evidence="5 7" id="KW-1133">Transmembrane helix</keyword>
<sequence>MIIFNLLIYFMAHLRRDAGHFFFFCLTSYLATLVMSCIYRTLACVTRTTHQAMIPVSILSLGLMIYTGFTMPTDYMLGWSRWMNYINPLAYAFEALMASEFHNRKFACAGMVPQGPGYDDLPADSRICSVVGAEPGSSVVDGDRYINMSFKYYNSNKWRNIGILLGFLFGFLILYIIAAEHAKPPRNKGEVLVFRKGRMPSNFEKDHGDVETQATDRPVVAEKVNSNPPSGLTAGASVFHWEDLCYDIQIKGKDRRLLDHVDGWVKPGKSTALMGVSGAGKTTLLDVLATRVTMGIVSGNTHIDGLATDSSFQHRVGYVQQQDLHLTTMTVREALEFSALLRQSAEISRADKLAYVEHVIDMLDMQEFSDAVIGTPDLGEQSQTLLQYFERNGAPPCPEDANPAEYMLEIIKPSNDEEAEKIDWHQIWRDSPEFQDVKQELARLNSLPSTRGAAASALENGDASQHKEFVASFSTQFREVLIRTWKHFWRSPTYIWSKIALIVLSSLYIGFTFEAKNTIQGLQNQLYAIFMYMVLFQSLSDQIMPMFLPQRDLYEVRERPSKIYRWNTYILSNIIVEAAWNTLMAVLIYFTWYYPVGFVRNTTSDDQAIRGFLVFLYLWMFMLFTSTFSHAAIVCIATAEEAGVIATLLWMLSISFCGVGVAYKDIPKFWTFMYRVSPATYIVGGIMSTCVWGSNVKCAENEILQMAVPGNMTCGDYMGPFIKAAGGYLLDRSSTDVCKYCSLATTDEFLHRFNINYDDRWWHFGLLWVYIFVNVAGALGFYWLFRVPRGSGVKRA</sequence>
<evidence type="ECO:0000256" key="3">
    <source>
        <dbReference type="ARBA" id="ARBA00022448"/>
    </source>
</evidence>
<dbReference type="PANTHER" id="PTHR19241">
    <property type="entry name" value="ATP-BINDING CASSETTE TRANSPORTER"/>
    <property type="match status" value="1"/>
</dbReference>
<proteinExistence type="inferred from homology"/>
<feature type="transmembrane region" description="Helical" evidence="7">
    <location>
        <begin position="493"/>
        <end position="513"/>
    </location>
</feature>
<feature type="domain" description="ABC transporter" evidence="8">
    <location>
        <begin position="259"/>
        <end position="373"/>
    </location>
</feature>
<evidence type="ECO:0000256" key="2">
    <source>
        <dbReference type="ARBA" id="ARBA00006012"/>
    </source>
</evidence>